<dbReference type="EMBL" id="FNFH01000006">
    <property type="protein sequence ID" value="SDK62543.1"/>
    <property type="molecule type" value="Genomic_DNA"/>
</dbReference>
<sequence>MRNIFDQYSQPENRLTHAVLTALDQDHILLKSFFSLIGINPPCRVSQLEIEEQTIVGQPEEAESESDRKGIPDGWIHNGEDWCLLIESKITSRLASDQLKRHRRTAERCGFEKIYVLAIESVPVETFSSENIYRLRWSDIYQLLIRRNDSPWASMAAEYFVIAEQKFSEMGYLKEGNLTVFTGIPFDEDRPFNYLEAKRILKLIMDELREDLAFCRDARINPDLPGRGAITGSKGSAVWDFLAHEDAVEGENFTKTPHFTVGINHQRLNVSITIPHRIKAQYKSALKSLTYDEFYDIVAEVAGNMVPLATGDPGFSPWCIAVQRRYPSQRSVPIHDAVLEFDLRTAIPNKSAKVKPQEQWLNAVYEAYINKRSNYQIQIGAGIYFSRSNKVKSKAVLATIKETFVACRPFLDALEDWI</sequence>
<reference evidence="2" key="1">
    <citation type="submission" date="2016-10" db="EMBL/GenBank/DDBJ databases">
        <authorList>
            <person name="Varghese N."/>
            <person name="Submissions S."/>
        </authorList>
    </citation>
    <scope>NUCLEOTIDE SEQUENCE [LARGE SCALE GENOMIC DNA]</scope>
    <source>
        <strain evidence="2">CGMCC 1.10658</strain>
    </source>
</reference>
<dbReference type="RefSeq" id="WP_139169562.1">
    <property type="nucleotide sequence ID" value="NZ_FNFH01000006.1"/>
</dbReference>
<evidence type="ECO:0000313" key="2">
    <source>
        <dbReference type="Proteomes" id="UP000199305"/>
    </source>
</evidence>
<organism evidence="1 2">
    <name type="scientific">Microbulbifer yueqingensis</name>
    <dbReference type="NCBI Taxonomy" id="658219"/>
    <lineage>
        <taxon>Bacteria</taxon>
        <taxon>Pseudomonadati</taxon>
        <taxon>Pseudomonadota</taxon>
        <taxon>Gammaproteobacteria</taxon>
        <taxon>Cellvibrionales</taxon>
        <taxon>Microbulbiferaceae</taxon>
        <taxon>Microbulbifer</taxon>
    </lineage>
</organism>
<keyword evidence="2" id="KW-1185">Reference proteome</keyword>
<accession>A0A1G9DFC2</accession>
<dbReference type="Proteomes" id="UP000199305">
    <property type="component" value="Unassembled WGS sequence"/>
</dbReference>
<evidence type="ECO:0000313" key="1">
    <source>
        <dbReference type="EMBL" id="SDK62543.1"/>
    </source>
</evidence>
<name>A0A1G9DFC2_9GAMM</name>
<gene>
    <name evidence="1" type="ORF">SAMN05216212_2778</name>
</gene>
<protein>
    <recommendedName>
        <fullName evidence="3">PD-(D/E)XK nuclease superfamily protein</fullName>
    </recommendedName>
</protein>
<dbReference type="OrthoDB" id="8252293at2"/>
<dbReference type="AlphaFoldDB" id="A0A1G9DFC2"/>
<proteinExistence type="predicted"/>
<evidence type="ECO:0008006" key="3">
    <source>
        <dbReference type="Google" id="ProtNLM"/>
    </source>
</evidence>